<gene>
    <name evidence="2" type="ORF">B0T14DRAFT_133448</name>
</gene>
<protein>
    <submittedName>
        <fullName evidence="2">Uncharacterized protein</fullName>
    </submittedName>
</protein>
<organism evidence="2 3">
    <name type="scientific">Immersiella caudata</name>
    <dbReference type="NCBI Taxonomy" id="314043"/>
    <lineage>
        <taxon>Eukaryota</taxon>
        <taxon>Fungi</taxon>
        <taxon>Dikarya</taxon>
        <taxon>Ascomycota</taxon>
        <taxon>Pezizomycotina</taxon>
        <taxon>Sordariomycetes</taxon>
        <taxon>Sordariomycetidae</taxon>
        <taxon>Sordariales</taxon>
        <taxon>Lasiosphaeriaceae</taxon>
        <taxon>Immersiella</taxon>
    </lineage>
</organism>
<evidence type="ECO:0000313" key="2">
    <source>
        <dbReference type="EMBL" id="KAK0627271.1"/>
    </source>
</evidence>
<dbReference type="AlphaFoldDB" id="A0AA39X4R9"/>
<accession>A0AA39X4R9</accession>
<comment type="caution">
    <text evidence="2">The sequence shown here is derived from an EMBL/GenBank/DDBJ whole genome shotgun (WGS) entry which is preliminary data.</text>
</comment>
<feature type="region of interest" description="Disordered" evidence="1">
    <location>
        <begin position="38"/>
        <end position="57"/>
    </location>
</feature>
<sequence>MLPTDGSADGPDLTPFMSVCQYCSCLSCSHRIAGVGPPHPPTIPSAPRKDCAPPSSPRRECAVGADRYCGARAGGEDKDSTPATGRAGGETIGRTGVAWLISRVAPFWTWEGRIVC</sequence>
<evidence type="ECO:0000313" key="3">
    <source>
        <dbReference type="Proteomes" id="UP001175000"/>
    </source>
</evidence>
<feature type="compositionally biased region" description="Basic and acidic residues" evidence="1">
    <location>
        <begin position="47"/>
        <end position="57"/>
    </location>
</feature>
<dbReference type="Proteomes" id="UP001175000">
    <property type="component" value="Unassembled WGS sequence"/>
</dbReference>
<proteinExistence type="predicted"/>
<evidence type="ECO:0000256" key="1">
    <source>
        <dbReference type="SAM" id="MobiDB-lite"/>
    </source>
</evidence>
<dbReference type="EMBL" id="JAULSU010000002">
    <property type="protein sequence ID" value="KAK0627271.1"/>
    <property type="molecule type" value="Genomic_DNA"/>
</dbReference>
<keyword evidence="3" id="KW-1185">Reference proteome</keyword>
<name>A0AA39X4R9_9PEZI</name>
<reference evidence="2" key="1">
    <citation type="submission" date="2023-06" db="EMBL/GenBank/DDBJ databases">
        <title>Genome-scale phylogeny and comparative genomics of the fungal order Sordariales.</title>
        <authorList>
            <consortium name="Lawrence Berkeley National Laboratory"/>
            <person name="Hensen N."/>
            <person name="Bonometti L."/>
            <person name="Westerberg I."/>
            <person name="Brannstrom I.O."/>
            <person name="Guillou S."/>
            <person name="Cros-Aarteil S."/>
            <person name="Calhoun S."/>
            <person name="Haridas S."/>
            <person name="Kuo A."/>
            <person name="Mondo S."/>
            <person name="Pangilinan J."/>
            <person name="Riley R."/>
            <person name="Labutti K."/>
            <person name="Andreopoulos B."/>
            <person name="Lipzen A."/>
            <person name="Chen C."/>
            <person name="Yanf M."/>
            <person name="Daum C."/>
            <person name="Ng V."/>
            <person name="Clum A."/>
            <person name="Steindorff A."/>
            <person name="Ohm R."/>
            <person name="Martin F."/>
            <person name="Silar P."/>
            <person name="Natvig D."/>
            <person name="Lalanne C."/>
            <person name="Gautier V."/>
            <person name="Ament-Velasquez S.L."/>
            <person name="Kruys A."/>
            <person name="Hutchinson M.I."/>
            <person name="Powell A.J."/>
            <person name="Barry K."/>
            <person name="Miller A.N."/>
            <person name="Grigoriev I.V."/>
            <person name="Debuchy R."/>
            <person name="Gladieux P."/>
            <person name="Thoren M.H."/>
            <person name="Johannesson H."/>
        </authorList>
    </citation>
    <scope>NUCLEOTIDE SEQUENCE</scope>
    <source>
        <strain evidence="2">CBS 606.72</strain>
    </source>
</reference>